<dbReference type="EMBL" id="DS232631">
    <property type="protein sequence ID" value="EDS44233.1"/>
    <property type="molecule type" value="Genomic_DNA"/>
</dbReference>
<dbReference type="GO" id="GO:0030667">
    <property type="term" value="C:secretory granule membrane"/>
    <property type="evidence" value="ECO:0007669"/>
    <property type="project" value="TreeGrafter"/>
</dbReference>
<dbReference type="GO" id="GO:0042421">
    <property type="term" value="P:norepinephrine biosynthetic process"/>
    <property type="evidence" value="ECO:0007669"/>
    <property type="project" value="TreeGrafter"/>
</dbReference>
<dbReference type="PANTHER" id="PTHR10157:SF40">
    <property type="entry name" value="MOXD1 HOMOLOG 2"/>
    <property type="match status" value="1"/>
</dbReference>
<dbReference type="EnsemblMetazoa" id="CPIJ016745-RA">
    <property type="protein sequence ID" value="CPIJ016745-PA"/>
    <property type="gene ID" value="CPIJ016745"/>
</dbReference>
<dbReference type="AlphaFoldDB" id="B0XBE2"/>
<dbReference type="Gene3D" id="2.60.120.310">
    <property type="entry name" value="Copper type II, ascorbate-dependent monooxygenase, N-terminal domain"/>
    <property type="match status" value="1"/>
</dbReference>
<dbReference type="VEuPathDB" id="VectorBase:CQUJHB018212"/>
<dbReference type="eggNOG" id="KOG3568">
    <property type="taxonomic scope" value="Eukaryota"/>
</dbReference>
<reference evidence="1" key="1">
    <citation type="submission" date="2007-03" db="EMBL/GenBank/DDBJ databases">
        <title>Annotation of Culex pipiens quinquefasciatus.</title>
        <authorList>
            <consortium name="The Broad Institute Genome Sequencing Platform"/>
            <person name="Atkinson P.W."/>
            <person name="Hemingway J."/>
            <person name="Christensen B.M."/>
            <person name="Higgs S."/>
            <person name="Kodira C."/>
            <person name="Hannick L."/>
            <person name="Megy K."/>
            <person name="O'Leary S."/>
            <person name="Pearson M."/>
            <person name="Haas B.J."/>
            <person name="Mauceli E."/>
            <person name="Wortman J.R."/>
            <person name="Lee N.H."/>
            <person name="Guigo R."/>
            <person name="Stanke M."/>
            <person name="Alvarado L."/>
            <person name="Amedeo P."/>
            <person name="Antoine C.H."/>
            <person name="Arensburger P."/>
            <person name="Bidwell S.L."/>
            <person name="Crawford M."/>
            <person name="Camaro F."/>
            <person name="Devon K."/>
            <person name="Engels R."/>
            <person name="Hammond M."/>
            <person name="Howarth C."/>
            <person name="Koehrsen M."/>
            <person name="Lawson D."/>
            <person name="Montgomery P."/>
            <person name="Nene V."/>
            <person name="Nusbaum C."/>
            <person name="Puiu D."/>
            <person name="Romero-Severson J."/>
            <person name="Severson D.W."/>
            <person name="Shumway M."/>
            <person name="Sisk P."/>
            <person name="Stolte C."/>
            <person name="Zeng Q."/>
            <person name="Eisenstadt E."/>
            <person name="Fraser-Liggett C."/>
            <person name="Strausberg R."/>
            <person name="Galagan J."/>
            <person name="Birren B."/>
            <person name="Collins F.H."/>
        </authorList>
    </citation>
    <scope>NUCLEOTIDE SEQUENCE [LARGE SCALE GENOMIC DNA]</scope>
    <source>
        <strain evidence="1">JHB</strain>
    </source>
</reference>
<evidence type="ECO:0000313" key="1">
    <source>
        <dbReference type="EMBL" id="EDS44233.1"/>
    </source>
</evidence>
<organism>
    <name type="scientific">Culex quinquefasciatus</name>
    <name type="common">Southern house mosquito</name>
    <name type="synonym">Culex pungens</name>
    <dbReference type="NCBI Taxonomy" id="7176"/>
    <lineage>
        <taxon>Eukaryota</taxon>
        <taxon>Metazoa</taxon>
        <taxon>Ecdysozoa</taxon>
        <taxon>Arthropoda</taxon>
        <taxon>Hexapoda</taxon>
        <taxon>Insecta</taxon>
        <taxon>Pterygota</taxon>
        <taxon>Neoptera</taxon>
        <taxon>Endopterygota</taxon>
        <taxon>Diptera</taxon>
        <taxon>Nematocera</taxon>
        <taxon>Culicoidea</taxon>
        <taxon>Culicidae</taxon>
        <taxon>Culicinae</taxon>
        <taxon>Culicini</taxon>
        <taxon>Culex</taxon>
        <taxon>Culex</taxon>
    </lineage>
</organism>
<dbReference type="InterPro" id="IPR008977">
    <property type="entry name" value="PHM/PNGase_F_dom_sf"/>
</dbReference>
<dbReference type="OrthoDB" id="19261at2759"/>
<dbReference type="InterPro" id="IPR036939">
    <property type="entry name" value="Cu2_ascorb_mOase_N_sf"/>
</dbReference>
<dbReference type="Proteomes" id="UP000002320">
    <property type="component" value="Unassembled WGS sequence"/>
</dbReference>
<dbReference type="InterPro" id="IPR000945">
    <property type="entry name" value="DBH-like"/>
</dbReference>
<dbReference type="GO" id="GO:0006589">
    <property type="term" value="P:octopamine biosynthetic process"/>
    <property type="evidence" value="ECO:0007669"/>
    <property type="project" value="TreeGrafter"/>
</dbReference>
<accession>B0XBE2</accession>
<proteinExistence type="predicted"/>
<name>B0XBE2_CULQU</name>
<gene>
    <name evidence="2" type="primary">6050344</name>
    <name evidence="1" type="ORF">CpipJ_CPIJ016745</name>
</gene>
<dbReference type="GO" id="GO:0005615">
    <property type="term" value="C:extracellular space"/>
    <property type="evidence" value="ECO:0007669"/>
    <property type="project" value="TreeGrafter"/>
</dbReference>
<dbReference type="VEuPathDB" id="VectorBase:CQUJHB003020"/>
<evidence type="ECO:0000313" key="2">
    <source>
        <dbReference type="EnsemblMetazoa" id="CPIJ016745-PA"/>
    </source>
</evidence>
<dbReference type="GO" id="GO:0042420">
    <property type="term" value="P:dopamine catabolic process"/>
    <property type="evidence" value="ECO:0007669"/>
    <property type="project" value="TreeGrafter"/>
</dbReference>
<evidence type="ECO:0000313" key="3">
    <source>
        <dbReference type="Proteomes" id="UP000002320"/>
    </source>
</evidence>
<protein>
    <submittedName>
        <fullName evidence="1 2">Dopamine beta hydroxylase</fullName>
    </submittedName>
</protein>
<dbReference type="GO" id="GO:0005507">
    <property type="term" value="F:copper ion binding"/>
    <property type="evidence" value="ECO:0007669"/>
    <property type="project" value="InterPro"/>
</dbReference>
<sequence>MRVIFMYSREKPAKGSTLPGTLPGPLEAFKGSRSVFLTQRTNQHALPNSASLGILELRNEDVELPESDESLYWCKIFKLDDFHQKHHLVRMGEKLFHDDDGRRNHVRHETNLGFVPCSASGRGSTVRIFGHEHQLATRTLEAISCTAETGTDPEVPADPLQSCSGALEYVESGFGCVRPDQHCAAHVHTHKHFYKHHKNKYYEPVFDSSTSVLYLNHMLLYECQGLSDELENLSQTAGPAVLPAAVPPLQHRRRQLGTWIGFDWEPVQPCKPAVGVSQDMPKCQ</sequence>
<reference evidence="2" key="2">
    <citation type="submission" date="2020-05" db="UniProtKB">
        <authorList>
            <consortium name="EnsemblMetazoa"/>
        </authorList>
    </citation>
    <scope>IDENTIFICATION</scope>
    <source>
        <strain evidence="2">JHB</strain>
    </source>
</reference>
<keyword evidence="3" id="KW-1185">Reference proteome</keyword>
<dbReference type="InParanoid" id="B0XBE2"/>
<dbReference type="KEGG" id="cqu:CpipJ_CPIJ016745"/>
<dbReference type="VEuPathDB" id="VectorBase:CPIJ016745"/>
<dbReference type="GO" id="GO:0004500">
    <property type="term" value="F:dopamine beta-monooxygenase activity"/>
    <property type="evidence" value="ECO:0007669"/>
    <property type="project" value="InterPro"/>
</dbReference>
<dbReference type="PANTHER" id="PTHR10157">
    <property type="entry name" value="DOPAMINE BETA HYDROXYLASE RELATED"/>
    <property type="match status" value="1"/>
</dbReference>
<dbReference type="HOGENOM" id="CLU_980916_0_0_1"/>
<dbReference type="SUPFAM" id="SSF49742">
    <property type="entry name" value="PHM/PNGase F"/>
    <property type="match status" value="1"/>
</dbReference>